<keyword evidence="2" id="KW-1185">Reference proteome</keyword>
<evidence type="ECO:0000313" key="2">
    <source>
        <dbReference type="Proteomes" id="UP000597338"/>
    </source>
</evidence>
<gene>
    <name evidence="1" type="ORF">GCM10011386_30030</name>
</gene>
<dbReference type="EMBL" id="BMIK01000011">
    <property type="protein sequence ID" value="GGC35902.1"/>
    <property type="molecule type" value="Genomic_DNA"/>
</dbReference>
<accession>A0ABQ1MAF9</accession>
<dbReference type="Proteomes" id="UP000597338">
    <property type="component" value="Unassembled WGS sequence"/>
</dbReference>
<sequence length="145" mass="17002">METDMTLADLHTRLEEKGIPADRYYLHGLYGSTDDNDKIALTIYAGRYTVQYETYFREHGEKHSVRIFATENEACEYVYDKLMEEQTFFRIRQIEGLSGMTVNERLWASGLMDEFDEAIKTDKSIAKKILRWLKVDEASIEKIVK</sequence>
<reference evidence="2" key="1">
    <citation type="journal article" date="2019" name="Int. J. Syst. Evol. Microbiol.">
        <title>The Global Catalogue of Microorganisms (GCM) 10K type strain sequencing project: providing services to taxonomists for standard genome sequencing and annotation.</title>
        <authorList>
            <consortium name="The Broad Institute Genomics Platform"/>
            <consortium name="The Broad Institute Genome Sequencing Center for Infectious Disease"/>
            <person name="Wu L."/>
            <person name="Ma J."/>
        </authorList>
    </citation>
    <scope>NUCLEOTIDE SEQUENCE [LARGE SCALE GENOMIC DNA]</scope>
    <source>
        <strain evidence="2">CGMCC 1.15342</strain>
    </source>
</reference>
<comment type="caution">
    <text evidence="1">The sequence shown here is derived from an EMBL/GenBank/DDBJ whole genome shotgun (WGS) entry which is preliminary data.</text>
</comment>
<protein>
    <submittedName>
        <fullName evidence="1">Uncharacterized protein</fullName>
    </submittedName>
</protein>
<name>A0ABQ1MAF9_9SPHI</name>
<organism evidence="1 2">
    <name type="scientific">Parapedobacter defluvii</name>
    <dbReference type="NCBI Taxonomy" id="2045106"/>
    <lineage>
        <taxon>Bacteria</taxon>
        <taxon>Pseudomonadati</taxon>
        <taxon>Bacteroidota</taxon>
        <taxon>Sphingobacteriia</taxon>
        <taxon>Sphingobacteriales</taxon>
        <taxon>Sphingobacteriaceae</taxon>
        <taxon>Parapedobacter</taxon>
    </lineage>
</organism>
<dbReference type="RefSeq" id="WP_229717587.1">
    <property type="nucleotide sequence ID" value="NZ_BMIK01000011.1"/>
</dbReference>
<evidence type="ECO:0000313" key="1">
    <source>
        <dbReference type="EMBL" id="GGC35902.1"/>
    </source>
</evidence>
<proteinExistence type="predicted"/>